<organism evidence="1 2">
    <name type="scientific">Macrococcoides goetzii</name>
    <dbReference type="NCBI Taxonomy" id="1891097"/>
    <lineage>
        <taxon>Bacteria</taxon>
        <taxon>Bacillati</taxon>
        <taxon>Bacillota</taxon>
        <taxon>Bacilli</taxon>
        <taxon>Bacillales</taxon>
        <taxon>Staphylococcaceae</taxon>
        <taxon>Macrococcoides</taxon>
    </lineage>
</organism>
<protein>
    <submittedName>
        <fullName evidence="1">DinB family protein</fullName>
    </submittedName>
</protein>
<evidence type="ECO:0000313" key="1">
    <source>
        <dbReference type="EMBL" id="RAI79152.1"/>
    </source>
</evidence>
<dbReference type="RefSeq" id="WP_099577127.1">
    <property type="nucleotide sequence ID" value="NZ_MJBI02000010.1"/>
</dbReference>
<reference evidence="1 2" key="1">
    <citation type="journal article" date="2018" name="Front. Microbiol.">
        <title>Description and Comparative Genomics of Macrococcus caseolyticus subsp. hominis subsp. nov., Macrococcus goetzii sp. nov., Macrococcus epidermidis sp. nov., and Macrococcus bohemicus sp. nov., Novel Macrococci From Human Clinical Material With Virulence Potential and Suspected Uptake of Foreign DNA by Natural Transformation.</title>
        <authorList>
            <person name="Maslanova I."/>
            <person name="Wertheimer Z."/>
            <person name="Sedlacek I."/>
            <person name="Svec P."/>
            <person name="Indrakova A."/>
            <person name="Kovarovic V."/>
            <person name="Schumann P."/>
            <person name="Sproer C."/>
            <person name="Kralova S."/>
            <person name="Sedo O."/>
            <person name="Kristofova L."/>
            <person name="Vrbovska V."/>
            <person name="Fuzik T."/>
            <person name="Petras P."/>
            <person name="Zdrahal Z."/>
            <person name="Ruzickova V."/>
            <person name="Doskar J."/>
            <person name="Pantucek R."/>
        </authorList>
    </citation>
    <scope>NUCLEOTIDE SEQUENCE [LARGE SCALE GENOMIC DNA]</scope>
    <source>
        <strain evidence="1 2">CCM 4927</strain>
    </source>
</reference>
<dbReference type="AlphaFoldDB" id="A0A2G5NWR5"/>
<dbReference type="Proteomes" id="UP000229523">
    <property type="component" value="Unassembled WGS sequence"/>
</dbReference>
<evidence type="ECO:0000313" key="2">
    <source>
        <dbReference type="Proteomes" id="UP000229523"/>
    </source>
</evidence>
<comment type="caution">
    <text evidence="1">The sequence shown here is derived from an EMBL/GenBank/DDBJ whole genome shotgun (WGS) entry which is preliminary data.</text>
</comment>
<dbReference type="SUPFAM" id="SSF109854">
    <property type="entry name" value="DinB/YfiT-like putative metalloenzymes"/>
    <property type="match status" value="1"/>
</dbReference>
<accession>A0A2G5NWR5</accession>
<keyword evidence="2" id="KW-1185">Reference proteome</keyword>
<dbReference type="Gene3D" id="1.20.120.450">
    <property type="entry name" value="dinb family like domain"/>
    <property type="match status" value="1"/>
</dbReference>
<proteinExistence type="predicted"/>
<dbReference type="InterPro" id="IPR034660">
    <property type="entry name" value="DinB/YfiT-like"/>
</dbReference>
<sequence>MFNIFRRKKEKTNDMLTVLGVDDRVRGTAGEEYVHHEQQITELIKPITEAEAKTTIDGLPNNIYWMVGHVIVENEYRLIPNDVNTEIAGLAKYFKSGTSPDDFDEDIPSFDTLKLLLTIQTKRLLGDICDRDELSIKNDNIEFAANHMTLHLGQLKTMYQLIMNND</sequence>
<dbReference type="EMBL" id="MJBI02000010">
    <property type="protein sequence ID" value="RAI79152.1"/>
    <property type="molecule type" value="Genomic_DNA"/>
</dbReference>
<name>A0A2G5NWR5_9STAP</name>
<gene>
    <name evidence="1" type="ORF">BFS35_012425</name>
</gene>